<proteinExistence type="predicted"/>
<evidence type="ECO:0000313" key="2">
    <source>
        <dbReference type="EMBL" id="SEF44098.1"/>
    </source>
</evidence>
<sequence>MSRKRKTDASDERLGGAVPSFYHSIMQTQMAAISSLSWLGAEWAGAAGRMSGEFLQFMADRVKEDVRFQHSCLQCKSPQELQKLQAEFIQKAIDQYVAETGKMVEIGSAALKPFRDA</sequence>
<keyword evidence="3" id="KW-1185">Reference proteome</keyword>
<dbReference type="EMBL" id="FNVD01000001">
    <property type="protein sequence ID" value="SEF44098.1"/>
    <property type="molecule type" value="Genomic_DNA"/>
</dbReference>
<reference evidence="2 3" key="1">
    <citation type="submission" date="2016-10" db="EMBL/GenBank/DDBJ databases">
        <authorList>
            <person name="de Groot N.N."/>
        </authorList>
    </citation>
    <scope>NUCLEOTIDE SEQUENCE [LARGE SCALE GENOMIC DNA]</scope>
    <source>
        <strain evidence="2 3">DSM 23413</strain>
    </source>
</reference>
<evidence type="ECO:0000259" key="1">
    <source>
        <dbReference type="Pfam" id="PF09361"/>
    </source>
</evidence>
<organism evidence="2 3">
    <name type="scientific">Jhaorihella thermophila</name>
    <dbReference type="NCBI Taxonomy" id="488547"/>
    <lineage>
        <taxon>Bacteria</taxon>
        <taxon>Pseudomonadati</taxon>
        <taxon>Pseudomonadota</taxon>
        <taxon>Alphaproteobacteria</taxon>
        <taxon>Rhodobacterales</taxon>
        <taxon>Paracoccaceae</taxon>
        <taxon>Jhaorihella</taxon>
    </lineage>
</organism>
<gene>
    <name evidence="2" type="ORF">SAMN05421751_101273</name>
</gene>
<dbReference type="AlphaFoldDB" id="A0A1H5S2H1"/>
<dbReference type="Proteomes" id="UP000236742">
    <property type="component" value="Unassembled WGS sequence"/>
</dbReference>
<feature type="domain" description="Phasin" evidence="1">
    <location>
        <begin position="25"/>
        <end position="110"/>
    </location>
</feature>
<evidence type="ECO:0000313" key="3">
    <source>
        <dbReference type="Proteomes" id="UP000236742"/>
    </source>
</evidence>
<accession>A0A1H5S2H1</accession>
<dbReference type="Pfam" id="PF09361">
    <property type="entry name" value="Phasin_2"/>
    <property type="match status" value="1"/>
</dbReference>
<protein>
    <submittedName>
        <fullName evidence="2">Phasin protein</fullName>
    </submittedName>
</protein>
<dbReference type="InterPro" id="IPR018968">
    <property type="entry name" value="Phasin"/>
</dbReference>
<name>A0A1H5S2H1_9RHOB</name>